<evidence type="ECO:0000256" key="2">
    <source>
        <dbReference type="ARBA" id="ARBA00022723"/>
    </source>
</evidence>
<organism evidence="6 7">
    <name type="scientific">Halopseudomonas pachastrellae</name>
    <dbReference type="NCBI Taxonomy" id="254161"/>
    <lineage>
        <taxon>Bacteria</taxon>
        <taxon>Pseudomonadati</taxon>
        <taxon>Pseudomonadota</taxon>
        <taxon>Gammaproteobacteria</taxon>
        <taxon>Pseudomonadales</taxon>
        <taxon>Pseudomonadaceae</taxon>
        <taxon>Halopseudomonas</taxon>
    </lineage>
</organism>
<keyword evidence="7" id="KW-1185">Reference proteome</keyword>
<proteinExistence type="predicted"/>
<evidence type="ECO:0000256" key="1">
    <source>
        <dbReference type="ARBA" id="ARBA00022714"/>
    </source>
</evidence>
<keyword evidence="2" id="KW-0479">Metal-binding</keyword>
<gene>
    <name evidence="6" type="ORF">BXT89_08800</name>
</gene>
<dbReference type="PANTHER" id="PTHR40261">
    <property type="match status" value="1"/>
</dbReference>
<keyword evidence="3" id="KW-0408">Iron</keyword>
<dbReference type="CDD" id="cd03467">
    <property type="entry name" value="Rieske"/>
    <property type="match status" value="1"/>
</dbReference>
<feature type="domain" description="Rieske" evidence="5">
    <location>
        <begin position="8"/>
        <end position="109"/>
    </location>
</feature>
<dbReference type="PANTHER" id="PTHR40261:SF1">
    <property type="entry name" value="RIESKE DOMAIN-CONTAINING PROTEIN"/>
    <property type="match status" value="1"/>
</dbReference>
<evidence type="ECO:0000256" key="4">
    <source>
        <dbReference type="ARBA" id="ARBA00023014"/>
    </source>
</evidence>
<dbReference type="STRING" id="254161.SAMN05216256_106175"/>
<name>A0A1S8DHR5_9GAMM</name>
<dbReference type="RefSeq" id="WP_083726789.1">
    <property type="nucleotide sequence ID" value="NZ_FOUD01000006.1"/>
</dbReference>
<accession>A0A1S8DHR5</accession>
<dbReference type="InterPro" id="IPR036922">
    <property type="entry name" value="Rieske_2Fe-2S_sf"/>
</dbReference>
<reference evidence="6 7" key="1">
    <citation type="submission" date="2017-01" db="EMBL/GenBank/DDBJ databases">
        <title>Draft genome sequence of Pseudomonas pachastrellae type strain CCUG 46540T from a deep sea.</title>
        <authorList>
            <person name="Gomila M."/>
            <person name="Mulet M."/>
            <person name="Lalucat J."/>
            <person name="Garcia-Valdes E."/>
        </authorList>
    </citation>
    <scope>NUCLEOTIDE SEQUENCE [LARGE SCALE GENOMIC DNA]</scope>
    <source>
        <strain evidence="6 7">CCUG 46540</strain>
    </source>
</reference>
<comment type="caution">
    <text evidence="6">The sequence shown here is derived from an EMBL/GenBank/DDBJ whole genome shotgun (WGS) entry which is preliminary data.</text>
</comment>
<evidence type="ECO:0000259" key="5">
    <source>
        <dbReference type="PROSITE" id="PS51296"/>
    </source>
</evidence>
<dbReference type="SUPFAM" id="SSF50022">
    <property type="entry name" value="ISP domain"/>
    <property type="match status" value="1"/>
</dbReference>
<keyword evidence="1" id="KW-0001">2Fe-2S</keyword>
<dbReference type="Gene3D" id="2.102.10.10">
    <property type="entry name" value="Rieske [2Fe-2S] iron-sulphur domain"/>
    <property type="match status" value="1"/>
</dbReference>
<dbReference type="EMBL" id="MUBC01000016">
    <property type="protein sequence ID" value="ONM44172.1"/>
    <property type="molecule type" value="Genomic_DNA"/>
</dbReference>
<evidence type="ECO:0000313" key="7">
    <source>
        <dbReference type="Proteomes" id="UP000242847"/>
    </source>
</evidence>
<evidence type="ECO:0000313" key="6">
    <source>
        <dbReference type="EMBL" id="ONM44172.1"/>
    </source>
</evidence>
<keyword evidence="4" id="KW-0411">Iron-sulfur</keyword>
<dbReference type="Pfam" id="PF00355">
    <property type="entry name" value="Rieske"/>
    <property type="match status" value="1"/>
</dbReference>
<dbReference type="AlphaFoldDB" id="A0A1S8DHR5"/>
<dbReference type="OrthoDB" id="9794779at2"/>
<dbReference type="GO" id="GO:0051537">
    <property type="term" value="F:2 iron, 2 sulfur cluster binding"/>
    <property type="evidence" value="ECO:0007669"/>
    <property type="project" value="UniProtKB-KW"/>
</dbReference>
<protein>
    <recommendedName>
        <fullName evidence="5">Rieske domain-containing protein</fullName>
    </recommendedName>
</protein>
<dbReference type="GO" id="GO:0046872">
    <property type="term" value="F:metal ion binding"/>
    <property type="evidence" value="ECO:0007669"/>
    <property type="project" value="UniProtKB-KW"/>
</dbReference>
<evidence type="ECO:0000256" key="3">
    <source>
        <dbReference type="ARBA" id="ARBA00023004"/>
    </source>
</evidence>
<dbReference type="InterPro" id="IPR017941">
    <property type="entry name" value="Rieske_2Fe-2S"/>
</dbReference>
<sequence length="113" mass="12250">MPNDTTLSPLCLLSDLPTRGSKGVQHDGHNLIVVRQGAQVHVYENRCPHRGIPLEWVPDQFLDNSGRLIQCASHGALFLPESGECIAGPCVGQSLRAFACEVREGGIYLTPTD</sequence>
<dbReference type="PROSITE" id="PS51296">
    <property type="entry name" value="RIESKE"/>
    <property type="match status" value="1"/>
</dbReference>
<dbReference type="Proteomes" id="UP000242847">
    <property type="component" value="Unassembled WGS sequence"/>
</dbReference>